<dbReference type="OrthoDB" id="3649570at2759"/>
<protein>
    <submittedName>
        <fullName evidence="2">Uncharacterized protein</fullName>
    </submittedName>
</protein>
<accession>A0A9P3CG64</accession>
<name>A0A9P3CG64_9PEZI</name>
<dbReference type="EMBL" id="BOLY01000003">
    <property type="protein sequence ID" value="GIZ42642.1"/>
    <property type="molecule type" value="Genomic_DNA"/>
</dbReference>
<sequence length="270" mass="30776">MPSPPNIAIFVDPFREPPNFNVVTRTRRHLRSMEAIQSWQPDPDRLAFRHPLLEGRGSPAQVSIRVQRHEDIGGRTVHPNDPMPFPIPVRNSSRRFAYERRDSFDALVTYGGLDYPSHNTSRPALRELGVNTQPLTHRQRMLASQELGLPPRSRHGRRNAMTIDPQDPNGLDGFYHRRHPSVTGDPELPPYRSPSEYARDLRGLPPSYDELYGPAPRTASPVESPQRPPRYSSFDAGQGAAPMPTQFPAMRIEVTYVELSRRGRTTERRH</sequence>
<dbReference type="RefSeq" id="XP_044657129.1">
    <property type="nucleotide sequence ID" value="XM_044801194.1"/>
</dbReference>
<keyword evidence="3" id="KW-1185">Reference proteome</keyword>
<reference evidence="2 3" key="1">
    <citation type="submission" date="2021-01" db="EMBL/GenBank/DDBJ databases">
        <title>Cercospora kikuchii MAFF 305040 whole genome shotgun sequence.</title>
        <authorList>
            <person name="Kashiwa T."/>
            <person name="Suzuki T."/>
        </authorList>
    </citation>
    <scope>NUCLEOTIDE SEQUENCE [LARGE SCALE GENOMIC DNA]</scope>
    <source>
        <strain evidence="2 3">MAFF 305040</strain>
    </source>
</reference>
<evidence type="ECO:0000313" key="3">
    <source>
        <dbReference type="Proteomes" id="UP000825890"/>
    </source>
</evidence>
<dbReference type="GeneID" id="68291477"/>
<feature type="region of interest" description="Disordered" evidence="1">
    <location>
        <begin position="145"/>
        <end position="247"/>
    </location>
</feature>
<organism evidence="2 3">
    <name type="scientific">Cercospora kikuchii</name>
    <dbReference type="NCBI Taxonomy" id="84275"/>
    <lineage>
        <taxon>Eukaryota</taxon>
        <taxon>Fungi</taxon>
        <taxon>Dikarya</taxon>
        <taxon>Ascomycota</taxon>
        <taxon>Pezizomycotina</taxon>
        <taxon>Dothideomycetes</taxon>
        <taxon>Dothideomycetidae</taxon>
        <taxon>Mycosphaerellales</taxon>
        <taxon>Mycosphaerellaceae</taxon>
        <taxon>Cercospora</taxon>
    </lineage>
</organism>
<proteinExistence type="predicted"/>
<dbReference type="AlphaFoldDB" id="A0A9P3CG64"/>
<comment type="caution">
    <text evidence="2">The sequence shown here is derived from an EMBL/GenBank/DDBJ whole genome shotgun (WGS) entry which is preliminary data.</text>
</comment>
<evidence type="ECO:0000313" key="2">
    <source>
        <dbReference type="EMBL" id="GIZ42642.1"/>
    </source>
</evidence>
<gene>
    <name evidence="2" type="ORF">CKM354_000590200</name>
</gene>
<dbReference type="Proteomes" id="UP000825890">
    <property type="component" value="Unassembled WGS sequence"/>
</dbReference>
<evidence type="ECO:0000256" key="1">
    <source>
        <dbReference type="SAM" id="MobiDB-lite"/>
    </source>
</evidence>